<accession>A0A6B7ZFB5</accession>
<organism evidence="1 2">
    <name type="scientific">Klebsiella phage N1M2</name>
    <dbReference type="NCBI Taxonomy" id="2664939"/>
    <lineage>
        <taxon>Viruses</taxon>
        <taxon>Duplodnaviria</taxon>
        <taxon>Heunggongvirae</taxon>
        <taxon>Uroviricota</taxon>
        <taxon>Caudoviricetes</taxon>
        <taxon>Chimalliviridae</taxon>
        <taxon>Nimduovirus</taxon>
        <taxon>Nimduovirus N1M2</taxon>
    </lineage>
</organism>
<gene>
    <name evidence="1" type="ORF">N1M2_18</name>
</gene>
<sequence>MLTLKNKLAILFDNEQDREELETLVHTARTTIIRRTLRDIINNSSAMGIGDLEEGSALITEEELASGVPVTFDLLQVDTPIIVRATIQRYGDVGSNYVTLQIDVKLSERKPSYLMQHNVTTLFVESVSVPRLWKRIDRILKDVPSLAAPLLAN</sequence>
<protein>
    <submittedName>
        <fullName evidence="1">Uncharacterized protein</fullName>
    </submittedName>
</protein>
<evidence type="ECO:0000313" key="1">
    <source>
        <dbReference type="EMBL" id="QGH71881.1"/>
    </source>
</evidence>
<dbReference type="Proteomes" id="UP000464669">
    <property type="component" value="Segment"/>
</dbReference>
<keyword evidence="2" id="KW-1185">Reference proteome</keyword>
<dbReference type="EMBL" id="MN642089">
    <property type="protein sequence ID" value="QGH71881.1"/>
    <property type="molecule type" value="Genomic_DNA"/>
</dbReference>
<evidence type="ECO:0000313" key="2">
    <source>
        <dbReference type="Proteomes" id="UP000464669"/>
    </source>
</evidence>
<proteinExistence type="predicted"/>
<reference evidence="1 2" key="1">
    <citation type="submission" date="2019-11" db="EMBL/GenBank/DDBJ databases">
        <authorList>
            <person name="Lewis R."/>
            <person name="Clooney A.G."/>
            <person name="Stockdale S.R."/>
            <person name="Buttimer C."/>
            <person name="Draper L.A."/>
            <person name="Ross R.P."/>
            <person name="Hill C."/>
        </authorList>
    </citation>
    <scope>NUCLEOTIDE SEQUENCE [LARGE SCALE GENOMIC DNA]</scope>
</reference>
<name>A0A6B7ZFB5_9CAUD</name>